<reference evidence="1" key="1">
    <citation type="submission" date="2020-08" db="EMBL/GenBank/DDBJ databases">
        <title>Multicomponent nature underlies the extraordinary mechanical properties of spider dragline silk.</title>
        <authorList>
            <person name="Kono N."/>
            <person name="Nakamura H."/>
            <person name="Mori M."/>
            <person name="Yoshida Y."/>
            <person name="Ohtoshi R."/>
            <person name="Malay A.D."/>
            <person name="Moran D.A.P."/>
            <person name="Tomita M."/>
            <person name="Numata K."/>
            <person name="Arakawa K."/>
        </authorList>
    </citation>
    <scope>NUCLEOTIDE SEQUENCE</scope>
</reference>
<dbReference type="AlphaFoldDB" id="A0A8X6WRD3"/>
<name>A0A8X6WRD3_9ARAC</name>
<gene>
    <name evidence="1" type="ORF">TNIN_499071</name>
</gene>
<evidence type="ECO:0000313" key="2">
    <source>
        <dbReference type="Proteomes" id="UP000886998"/>
    </source>
</evidence>
<evidence type="ECO:0000313" key="1">
    <source>
        <dbReference type="EMBL" id="GFY39177.1"/>
    </source>
</evidence>
<keyword evidence="2" id="KW-1185">Reference proteome</keyword>
<comment type="caution">
    <text evidence="1">The sequence shown here is derived from an EMBL/GenBank/DDBJ whole genome shotgun (WGS) entry which is preliminary data.</text>
</comment>
<dbReference type="Proteomes" id="UP000886998">
    <property type="component" value="Unassembled WGS sequence"/>
</dbReference>
<protein>
    <submittedName>
        <fullName evidence="1">Uncharacterized protein</fullName>
    </submittedName>
</protein>
<dbReference type="EMBL" id="BMAV01001244">
    <property type="protein sequence ID" value="GFY39177.1"/>
    <property type="molecule type" value="Genomic_DNA"/>
</dbReference>
<proteinExistence type="predicted"/>
<sequence length="108" mass="12287">MQSAFVSHAIFICRVVVTNSGTSKEPPTHCSRSTRRHSKFSRLRHGEVRCQLRSPQFKIKRFVTQSILVVRHLSNLRVLNSQPSSALIVLSSLYGIEIDALLFYLSFV</sequence>
<organism evidence="1 2">
    <name type="scientific">Trichonephila inaurata madagascariensis</name>
    <dbReference type="NCBI Taxonomy" id="2747483"/>
    <lineage>
        <taxon>Eukaryota</taxon>
        <taxon>Metazoa</taxon>
        <taxon>Ecdysozoa</taxon>
        <taxon>Arthropoda</taxon>
        <taxon>Chelicerata</taxon>
        <taxon>Arachnida</taxon>
        <taxon>Araneae</taxon>
        <taxon>Araneomorphae</taxon>
        <taxon>Entelegynae</taxon>
        <taxon>Araneoidea</taxon>
        <taxon>Nephilidae</taxon>
        <taxon>Trichonephila</taxon>
        <taxon>Trichonephila inaurata</taxon>
    </lineage>
</organism>
<accession>A0A8X6WRD3</accession>